<dbReference type="AlphaFoldDB" id="A0A1L7ABB2"/>
<keyword evidence="5" id="KW-1185">Reference proteome</keyword>
<reference evidence="3 5" key="2">
    <citation type="journal article" date="2019" name="Microb. Pathog.">
        <title>Comparison of VITEK 2, MALDI-TOF MS, 16S rRNA gene sequencing, and whole-genome sequencing for identification of Roseomonas mucosa.</title>
        <authorList>
            <person name="Rudolph W.W."/>
            <person name="Gunzer F."/>
            <person name="Trauth M."/>
            <person name="Bunk B."/>
            <person name="Bigge R."/>
            <person name="Schrottner P."/>
        </authorList>
    </citation>
    <scope>NUCLEOTIDE SEQUENCE [LARGE SCALE GENOMIC DNA]</scope>
    <source>
        <strain evidence="3 5">DSM 103800</strain>
    </source>
</reference>
<accession>A0A1L7ABB2</accession>
<dbReference type="EMBL" id="CP015583">
    <property type="protein sequence ID" value="APT56076.1"/>
    <property type="molecule type" value="Genomic_DNA"/>
</dbReference>
<name>A0A1L7ABB2_9PROT</name>
<feature type="region of interest" description="Disordered" evidence="1">
    <location>
        <begin position="1"/>
        <end position="88"/>
    </location>
</feature>
<protein>
    <submittedName>
        <fullName evidence="2">Uncharacterized protein</fullName>
    </submittedName>
</protein>
<dbReference type="Proteomes" id="UP000185494">
    <property type="component" value="Chromosome 1"/>
</dbReference>
<dbReference type="KEGG" id="rgi:RGI145_02035"/>
<dbReference type="EMBL" id="JAVVDO010000004">
    <property type="protein sequence ID" value="MDT8330261.1"/>
    <property type="molecule type" value="Genomic_DNA"/>
</dbReference>
<evidence type="ECO:0000313" key="2">
    <source>
        <dbReference type="EMBL" id="APT56076.1"/>
    </source>
</evidence>
<evidence type="ECO:0000313" key="4">
    <source>
        <dbReference type="Proteomes" id="UP000185494"/>
    </source>
</evidence>
<feature type="compositionally biased region" description="Basic and acidic residues" evidence="1">
    <location>
        <begin position="1"/>
        <end position="11"/>
    </location>
</feature>
<sequence length="88" mass="9367">MAEETLREEFKNWGGGTKTARPSNVGPHDPNDEQHDPKSKGVKPSDYERETEDSVAGKPGEKSSGPVNIGVRQDTAGEGQKGSSTGKD</sequence>
<feature type="compositionally biased region" description="Basic and acidic residues" evidence="1">
    <location>
        <begin position="29"/>
        <end position="48"/>
    </location>
</feature>
<evidence type="ECO:0000256" key="1">
    <source>
        <dbReference type="SAM" id="MobiDB-lite"/>
    </source>
</evidence>
<organism evidence="2 4">
    <name type="scientific">Roseomonas gilardii</name>
    <dbReference type="NCBI Taxonomy" id="257708"/>
    <lineage>
        <taxon>Bacteria</taxon>
        <taxon>Pseudomonadati</taxon>
        <taxon>Pseudomonadota</taxon>
        <taxon>Alphaproteobacteria</taxon>
        <taxon>Acetobacterales</taxon>
        <taxon>Roseomonadaceae</taxon>
        <taxon>Roseomonas</taxon>
    </lineage>
</organism>
<reference evidence="2 4" key="1">
    <citation type="submission" date="2016-05" db="EMBL/GenBank/DDBJ databases">
        <title>Complete Genome and Methylome Analysis of Psychrotrophic Bacterial Isolates from Antarctic Lake Untersee.</title>
        <authorList>
            <person name="Fomenkov A."/>
            <person name="Akimov V.N."/>
            <person name="Vasilyeva L.V."/>
            <person name="Andersen D."/>
            <person name="Vincze T."/>
            <person name="Roberts R.J."/>
        </authorList>
    </citation>
    <scope>NUCLEOTIDE SEQUENCE [LARGE SCALE GENOMIC DNA]</scope>
    <source>
        <strain evidence="2 4">U14-5</strain>
    </source>
</reference>
<proteinExistence type="predicted"/>
<evidence type="ECO:0000313" key="5">
    <source>
        <dbReference type="Proteomes" id="UP001258945"/>
    </source>
</evidence>
<dbReference type="Proteomes" id="UP001258945">
    <property type="component" value="Unassembled WGS sequence"/>
</dbReference>
<gene>
    <name evidence="2" type="ORF">RGI145_02035</name>
    <name evidence="3" type="ORF">RQ831_04295</name>
</gene>
<evidence type="ECO:0000313" key="3">
    <source>
        <dbReference type="EMBL" id="MDT8330261.1"/>
    </source>
</evidence>
<dbReference type="RefSeq" id="WP_075797031.1">
    <property type="nucleotide sequence ID" value="NZ_CP015583.1"/>
</dbReference>
<reference evidence="3" key="3">
    <citation type="submission" date="2023-09" db="EMBL/GenBank/DDBJ databases">
        <authorList>
            <person name="Schober I."/>
            <person name="Bunk B."/>
        </authorList>
    </citation>
    <scope>NUCLEOTIDE SEQUENCE</scope>
    <source>
        <strain evidence="3">DSM 103800</strain>
    </source>
</reference>
<dbReference type="STRING" id="257708.RGI145_02035"/>